<keyword evidence="2" id="KW-0547">Nucleotide-binding</keyword>
<keyword evidence="1" id="KW-0677">Repeat</keyword>
<dbReference type="eggNOG" id="COG0488">
    <property type="taxonomic scope" value="Bacteria"/>
</dbReference>
<reference evidence="6 7" key="2">
    <citation type="journal article" date="2010" name="Stand. Genomic Sci.">
        <title>Complete genome sequence of Nakamurella multipartita type strain (Y-104).</title>
        <authorList>
            <person name="Tice H."/>
            <person name="Mayilraj S."/>
            <person name="Sims D."/>
            <person name="Lapidus A."/>
            <person name="Nolan M."/>
            <person name="Lucas S."/>
            <person name="Glavina Del Rio T."/>
            <person name="Copeland A."/>
            <person name="Cheng J.F."/>
            <person name="Meincke L."/>
            <person name="Bruce D."/>
            <person name="Goodwin L."/>
            <person name="Pitluck S."/>
            <person name="Ivanova N."/>
            <person name="Mavromatis K."/>
            <person name="Ovchinnikova G."/>
            <person name="Pati A."/>
            <person name="Chen A."/>
            <person name="Palaniappan K."/>
            <person name="Land M."/>
            <person name="Hauser L."/>
            <person name="Chang Y.J."/>
            <person name="Jeffries C.D."/>
            <person name="Detter J.C."/>
            <person name="Brettin T."/>
            <person name="Rohde M."/>
            <person name="Goker M."/>
            <person name="Bristow J."/>
            <person name="Eisen J.A."/>
            <person name="Markowitz V."/>
            <person name="Hugenholtz P."/>
            <person name="Kyrpides N.C."/>
            <person name="Klenk H.P."/>
            <person name="Chen F."/>
        </authorList>
    </citation>
    <scope>NUCLEOTIDE SEQUENCE [LARGE SCALE GENOMIC DNA]</scope>
    <source>
        <strain evidence="7">ATCC 700099 / DSM 44233 / CIP 104796 / JCM 9543 / NBRC 105858 / Y-104</strain>
    </source>
</reference>
<dbReference type="Gene3D" id="3.40.50.300">
    <property type="entry name" value="P-loop containing nucleotide triphosphate hydrolases"/>
    <property type="match status" value="2"/>
</dbReference>
<evidence type="ECO:0000256" key="4">
    <source>
        <dbReference type="SAM" id="MobiDB-lite"/>
    </source>
</evidence>
<dbReference type="SMART" id="SM00382">
    <property type="entry name" value="AAA"/>
    <property type="match status" value="2"/>
</dbReference>
<evidence type="ECO:0000256" key="3">
    <source>
        <dbReference type="ARBA" id="ARBA00022840"/>
    </source>
</evidence>
<evidence type="ECO:0000259" key="5">
    <source>
        <dbReference type="PROSITE" id="PS50893"/>
    </source>
</evidence>
<dbReference type="PROSITE" id="PS00211">
    <property type="entry name" value="ABC_TRANSPORTER_1"/>
    <property type="match status" value="2"/>
</dbReference>
<dbReference type="InterPro" id="IPR003593">
    <property type="entry name" value="AAA+_ATPase"/>
</dbReference>
<evidence type="ECO:0000313" key="7">
    <source>
        <dbReference type="Proteomes" id="UP000002218"/>
    </source>
</evidence>
<evidence type="ECO:0000313" key="6">
    <source>
        <dbReference type="EMBL" id="ACV77319.1"/>
    </source>
</evidence>
<feature type="domain" description="ABC transporter" evidence="5">
    <location>
        <begin position="28"/>
        <end position="274"/>
    </location>
</feature>
<dbReference type="InterPro" id="IPR017871">
    <property type="entry name" value="ABC_transporter-like_CS"/>
</dbReference>
<dbReference type="Proteomes" id="UP000002218">
    <property type="component" value="Chromosome"/>
</dbReference>
<dbReference type="PANTHER" id="PTHR19211">
    <property type="entry name" value="ATP-BINDING TRANSPORT PROTEIN-RELATED"/>
    <property type="match status" value="1"/>
</dbReference>
<proteinExistence type="predicted"/>
<dbReference type="InterPro" id="IPR027417">
    <property type="entry name" value="P-loop_NTPase"/>
</dbReference>
<evidence type="ECO:0000256" key="2">
    <source>
        <dbReference type="ARBA" id="ARBA00022741"/>
    </source>
</evidence>
<dbReference type="KEGG" id="nml:Namu_0909"/>
<dbReference type="HOGENOM" id="CLU_000604_36_0_11"/>
<dbReference type="AlphaFoldDB" id="C8XAF4"/>
<dbReference type="GO" id="GO:0016887">
    <property type="term" value="F:ATP hydrolysis activity"/>
    <property type="evidence" value="ECO:0007669"/>
    <property type="project" value="InterPro"/>
</dbReference>
<dbReference type="PROSITE" id="PS50893">
    <property type="entry name" value="ABC_TRANSPORTER_2"/>
    <property type="match status" value="1"/>
</dbReference>
<dbReference type="OrthoDB" id="3239744at2"/>
<sequence>MSSPFTHSAAAVSADPAPPSPAGPPGTLTARDLTVGFGDRLVLDGIDLHVAPGRRVGVIGENGVGKSTLLRLLAAAAPPDSGSVEIAGTVGYLAQEPELVGTLGQVMAQALAPLHAAVDDVELLSDRLASDPAAAAAFAQRLEWAQAHDAWDADRRAELTLTSLGLGAVDPDRPVTELSGGQRSRLALAALLIADPDCLLLDEPTNHLDEAALDLLENHLVGRPGVLVAVSHDRAFLDRVCTDLFDLDPRAGGTDGRGGRRFGGTFTDYLEHRAAARRRWERTYADQQDRIARLRRAAAIDTDRIAHNRGPRDNDKFIYAFKGANVERAHARRVHQAEHRLAAAERAAVPPPPAPLTFSGALTGRPDGGSTDPEVVNVHELAVPGRVAVPTLVVPNGGRLLVTGANGSGKSSLLGVLAGRVAPSRGSVRVRARRVGLLEQEVSFPAPAESARAAFGRATGDRDPDGALLLAVGLLRAADLDVPVGRLSVGQRRRLALGILVALAPDLLLLDEPTNHLSLTLASELEEALGSAPGAVILASHDRWLRRRWTGPEFALTGAASAA</sequence>
<dbReference type="EMBL" id="CP001737">
    <property type="protein sequence ID" value="ACV77319.1"/>
    <property type="molecule type" value="Genomic_DNA"/>
</dbReference>
<evidence type="ECO:0000256" key="1">
    <source>
        <dbReference type="ARBA" id="ARBA00022737"/>
    </source>
</evidence>
<dbReference type="CDD" id="cd03221">
    <property type="entry name" value="ABCF_EF-3"/>
    <property type="match status" value="1"/>
</dbReference>
<dbReference type="SUPFAM" id="SSF52540">
    <property type="entry name" value="P-loop containing nucleoside triphosphate hydrolases"/>
    <property type="match status" value="2"/>
</dbReference>
<organism evidence="6 7">
    <name type="scientific">Nakamurella multipartita (strain ATCC 700099 / DSM 44233 / CIP 104796 / JCM 9543 / NBRC 105858 / Y-104)</name>
    <name type="common">Microsphaera multipartita</name>
    <dbReference type="NCBI Taxonomy" id="479431"/>
    <lineage>
        <taxon>Bacteria</taxon>
        <taxon>Bacillati</taxon>
        <taxon>Actinomycetota</taxon>
        <taxon>Actinomycetes</taxon>
        <taxon>Nakamurellales</taxon>
        <taxon>Nakamurellaceae</taxon>
        <taxon>Nakamurella</taxon>
    </lineage>
</organism>
<dbReference type="Pfam" id="PF00005">
    <property type="entry name" value="ABC_tran"/>
    <property type="match status" value="2"/>
</dbReference>
<gene>
    <name evidence="6" type="ordered locus">Namu_0909</name>
</gene>
<dbReference type="STRING" id="479431.Namu_0909"/>
<dbReference type="PANTHER" id="PTHR19211:SF14">
    <property type="entry name" value="ATP-BINDING CASSETTE SUB-FAMILY F MEMBER 1"/>
    <property type="match status" value="1"/>
</dbReference>
<protein>
    <submittedName>
        <fullName evidence="6">ABC transporter related</fullName>
    </submittedName>
</protein>
<dbReference type="InterPro" id="IPR003439">
    <property type="entry name" value="ABC_transporter-like_ATP-bd"/>
</dbReference>
<keyword evidence="7" id="KW-1185">Reference proteome</keyword>
<name>C8XAF4_NAKMY</name>
<accession>C8XAF4</accession>
<reference evidence="7" key="1">
    <citation type="submission" date="2009-09" db="EMBL/GenBank/DDBJ databases">
        <title>The complete genome of Nakamurella multipartita DSM 44233.</title>
        <authorList>
            <consortium name="US DOE Joint Genome Institute (JGI-PGF)"/>
            <person name="Lucas S."/>
            <person name="Copeland A."/>
            <person name="Lapidus A."/>
            <person name="Glavina del Rio T."/>
            <person name="Dalin E."/>
            <person name="Tice H."/>
            <person name="Bruce D."/>
            <person name="Goodwin L."/>
            <person name="Pitluck S."/>
            <person name="Kyrpides N."/>
            <person name="Mavromatis K."/>
            <person name="Ivanova N."/>
            <person name="Ovchinnikova G."/>
            <person name="Sims D."/>
            <person name="Meincke L."/>
            <person name="Brettin T."/>
            <person name="Detter J.C."/>
            <person name="Han C."/>
            <person name="Larimer F."/>
            <person name="Land M."/>
            <person name="Hauser L."/>
            <person name="Markowitz V."/>
            <person name="Cheng J.-F."/>
            <person name="Hugenholtz P."/>
            <person name="Woyke T."/>
            <person name="Wu D."/>
            <person name="Klenk H.-P."/>
            <person name="Eisen J.A."/>
        </authorList>
    </citation>
    <scope>NUCLEOTIDE SEQUENCE [LARGE SCALE GENOMIC DNA]</scope>
    <source>
        <strain evidence="7">ATCC 700099 / DSM 44233 / CIP 104796 / JCM 9543 / NBRC 105858 / Y-104</strain>
    </source>
</reference>
<dbReference type="GO" id="GO:0005524">
    <property type="term" value="F:ATP binding"/>
    <property type="evidence" value="ECO:0007669"/>
    <property type="project" value="UniProtKB-KW"/>
</dbReference>
<feature type="region of interest" description="Disordered" evidence="4">
    <location>
        <begin position="1"/>
        <end position="29"/>
    </location>
</feature>
<keyword evidence="3" id="KW-0067">ATP-binding</keyword>
<dbReference type="FunFam" id="3.40.50.300:FF:000011">
    <property type="entry name" value="Putative ABC transporter ATP-binding component"/>
    <property type="match status" value="1"/>
</dbReference>
<dbReference type="InParanoid" id="C8XAF4"/>
<dbReference type="RefSeq" id="WP_015746233.1">
    <property type="nucleotide sequence ID" value="NC_013235.1"/>
</dbReference>
<dbReference type="InterPro" id="IPR050611">
    <property type="entry name" value="ABCF"/>
</dbReference>